<dbReference type="GO" id="GO:0071949">
    <property type="term" value="F:FAD binding"/>
    <property type="evidence" value="ECO:0007669"/>
    <property type="project" value="InterPro"/>
</dbReference>
<accession>A0A059ALM6</accession>
<dbReference type="Gramene" id="KCW54300">
    <property type="protein sequence ID" value="KCW54300"/>
    <property type="gene ID" value="EUGRSUZ_I00262"/>
</dbReference>
<evidence type="ECO:0000256" key="3">
    <source>
        <dbReference type="ARBA" id="ARBA00024018"/>
    </source>
</evidence>
<dbReference type="Gene3D" id="3.50.50.60">
    <property type="entry name" value="FAD/NAD(P)-binding domain"/>
    <property type="match status" value="2"/>
</dbReference>
<sequence length="356" mass="38670">MEEVMIVGAGIAGVATAVALRKVGIRALVLERSKELRVTGAALGLQPNAWLALDALGVSGKLAPLYDPIPTGYVTDVQTKSIQEVHFAANNRFPPSSIRFSSRITSIKTQVEQGSSFCIVTLDDGTIIKAKGAVGCDGVHSIVANLRGLSVFPEGHGLDDGHKFQQFVDVGKRGGFVTLNDKELYWFFLGKSPAKGMENGVNPETIQREVTLRSFELDMGPLMFRYPWDVLFGNLAKSNVTVAGDALHPMTPDLGQGGCSALEDAVVLGQHLGDLICKHGKLMTQDIGFAIERYAKERRLRATMLITASYGMMKLLRDVVFYRLLLSRVVNRISRYDCGKLPSVSSLPSIDCLKGQ</sequence>
<dbReference type="InParanoid" id="A0A059ALM6"/>
<dbReference type="InterPro" id="IPR036188">
    <property type="entry name" value="FAD/NAD-bd_sf"/>
</dbReference>
<dbReference type="GO" id="GO:0004497">
    <property type="term" value="F:monooxygenase activity"/>
    <property type="evidence" value="ECO:0007669"/>
    <property type="project" value="UniProtKB-KW"/>
</dbReference>
<proteinExistence type="inferred from homology"/>
<organism evidence="5">
    <name type="scientific">Eucalyptus grandis</name>
    <name type="common">Flooded gum</name>
    <dbReference type="NCBI Taxonomy" id="71139"/>
    <lineage>
        <taxon>Eukaryota</taxon>
        <taxon>Viridiplantae</taxon>
        <taxon>Streptophyta</taxon>
        <taxon>Embryophyta</taxon>
        <taxon>Tracheophyta</taxon>
        <taxon>Spermatophyta</taxon>
        <taxon>Magnoliopsida</taxon>
        <taxon>eudicotyledons</taxon>
        <taxon>Gunneridae</taxon>
        <taxon>Pentapetalae</taxon>
        <taxon>rosids</taxon>
        <taxon>malvids</taxon>
        <taxon>Myrtales</taxon>
        <taxon>Myrtaceae</taxon>
        <taxon>Myrtoideae</taxon>
        <taxon>Eucalypteae</taxon>
        <taxon>Eucalyptus</taxon>
    </lineage>
</organism>
<dbReference type="PANTHER" id="PTHR45934">
    <property type="entry name" value="FAD/NAD(P)-BINDING OXIDOREDUCTASE FAMILY PROTEIN"/>
    <property type="match status" value="1"/>
</dbReference>
<dbReference type="PRINTS" id="PR00420">
    <property type="entry name" value="RNGMNOXGNASE"/>
</dbReference>
<dbReference type="Pfam" id="PF01494">
    <property type="entry name" value="FAD_binding_3"/>
    <property type="match status" value="2"/>
</dbReference>
<dbReference type="EMBL" id="KK198761">
    <property type="protein sequence ID" value="KCW54300.1"/>
    <property type="molecule type" value="Genomic_DNA"/>
</dbReference>
<dbReference type="InterPro" id="IPR044560">
    <property type="entry name" value="MOase"/>
</dbReference>
<dbReference type="AlphaFoldDB" id="A0A059ALM6"/>
<protein>
    <recommendedName>
        <fullName evidence="4">FAD-binding domain-containing protein</fullName>
    </recommendedName>
</protein>
<keyword evidence="2" id="KW-0503">Monooxygenase</keyword>
<dbReference type="InterPro" id="IPR002938">
    <property type="entry name" value="FAD-bd"/>
</dbReference>
<evidence type="ECO:0000259" key="4">
    <source>
        <dbReference type="Pfam" id="PF01494"/>
    </source>
</evidence>
<dbReference type="PANTHER" id="PTHR45934:SF1">
    <property type="entry name" value="OS04G0423100 PROTEIN"/>
    <property type="match status" value="1"/>
</dbReference>
<name>A0A059ALM6_EUCGR</name>
<feature type="domain" description="FAD-binding" evidence="4">
    <location>
        <begin position="3"/>
        <end position="63"/>
    </location>
</feature>
<reference evidence="5" key="1">
    <citation type="submission" date="2013-07" db="EMBL/GenBank/DDBJ databases">
        <title>The genome of Eucalyptus grandis.</title>
        <authorList>
            <person name="Schmutz J."/>
            <person name="Hayes R."/>
            <person name="Myburg A."/>
            <person name="Tuskan G."/>
            <person name="Grattapaglia D."/>
            <person name="Rokhsar D.S."/>
        </authorList>
    </citation>
    <scope>NUCLEOTIDE SEQUENCE</scope>
    <source>
        <tissue evidence="5">Leaf extractions</tissue>
    </source>
</reference>
<dbReference type="SUPFAM" id="SSF51905">
    <property type="entry name" value="FAD/NAD(P)-binding domain"/>
    <property type="match status" value="1"/>
</dbReference>
<evidence type="ECO:0000256" key="2">
    <source>
        <dbReference type="ARBA" id="ARBA00023033"/>
    </source>
</evidence>
<keyword evidence="1" id="KW-0560">Oxidoreductase</keyword>
<gene>
    <name evidence="5" type="ORF">EUGRSUZ_I00262</name>
</gene>
<comment type="similarity">
    <text evidence="3">Belongs to the 3-hydroxybenzoate 6-hydroxylase family.</text>
</comment>
<dbReference type="STRING" id="71139.A0A059ALM6"/>
<feature type="domain" description="FAD-binding" evidence="4">
    <location>
        <begin position="235"/>
        <end position="306"/>
    </location>
</feature>
<evidence type="ECO:0000313" key="5">
    <source>
        <dbReference type="EMBL" id="KCW54300.1"/>
    </source>
</evidence>
<evidence type="ECO:0000256" key="1">
    <source>
        <dbReference type="ARBA" id="ARBA00023002"/>
    </source>
</evidence>